<dbReference type="Gene3D" id="2.60.120.380">
    <property type="match status" value="1"/>
</dbReference>
<dbReference type="InterPro" id="IPR028974">
    <property type="entry name" value="TSP_type-3_rpt"/>
</dbReference>
<comment type="caution">
    <text evidence="3">The sequence shown here is derived from an EMBL/GenBank/DDBJ whole genome shotgun (WGS) entry which is preliminary data.</text>
</comment>
<dbReference type="RefSeq" id="WP_238898430.1">
    <property type="nucleotide sequence ID" value="NZ_JAKOGG010000023.1"/>
</dbReference>
<keyword evidence="2" id="KW-0732">Signal</keyword>
<dbReference type="PROSITE" id="PS00018">
    <property type="entry name" value="EF_HAND_1"/>
    <property type="match status" value="1"/>
</dbReference>
<dbReference type="InterPro" id="IPR018247">
    <property type="entry name" value="EF_Hand_1_Ca_BS"/>
</dbReference>
<reference evidence="4" key="2">
    <citation type="submission" date="2023-07" db="EMBL/GenBank/DDBJ databases">
        <title>Shewanella mangrovi sp. nov., an acetaldehyde- degrading bacterium isolated from mangrove sediment.</title>
        <authorList>
            <person name="Liu Y."/>
        </authorList>
    </citation>
    <scope>NUCLEOTIDE SEQUENCE [LARGE SCALE GENOMIC DNA]</scope>
    <source>
        <strain evidence="4">C32</strain>
    </source>
</reference>
<dbReference type="SUPFAM" id="SSF103647">
    <property type="entry name" value="TSP type-3 repeat"/>
    <property type="match status" value="1"/>
</dbReference>
<feature type="compositionally biased region" description="Polar residues" evidence="1">
    <location>
        <begin position="30"/>
        <end position="41"/>
    </location>
</feature>
<gene>
    <name evidence="3" type="ORF">L9G74_19430</name>
</gene>
<evidence type="ECO:0000256" key="2">
    <source>
        <dbReference type="SAM" id="SignalP"/>
    </source>
</evidence>
<accession>A0ABT2FQJ0</accession>
<proteinExistence type="predicted"/>
<evidence type="ECO:0000313" key="4">
    <source>
        <dbReference type="Proteomes" id="UP001201549"/>
    </source>
</evidence>
<organism evidence="3 4">
    <name type="scientific">Shewanella electrica</name>
    <dbReference type="NCBI Taxonomy" id="515560"/>
    <lineage>
        <taxon>Bacteria</taxon>
        <taxon>Pseudomonadati</taxon>
        <taxon>Pseudomonadota</taxon>
        <taxon>Gammaproteobacteria</taxon>
        <taxon>Alteromonadales</taxon>
        <taxon>Shewanellaceae</taxon>
        <taxon>Shewanella</taxon>
    </lineage>
</organism>
<name>A0ABT2FQJ0_9GAMM</name>
<dbReference type="SUPFAM" id="SSF81296">
    <property type="entry name" value="E set domains"/>
    <property type="match status" value="1"/>
</dbReference>
<dbReference type="InterPro" id="IPR014756">
    <property type="entry name" value="Ig_E-set"/>
</dbReference>
<feature type="region of interest" description="Disordered" evidence="1">
    <location>
        <begin position="22"/>
        <end position="68"/>
    </location>
</feature>
<dbReference type="Proteomes" id="UP001201549">
    <property type="component" value="Unassembled WGS sequence"/>
</dbReference>
<feature type="chain" id="PRO_5045170362" evidence="2">
    <location>
        <begin position="26"/>
        <end position="666"/>
    </location>
</feature>
<feature type="compositionally biased region" description="Acidic residues" evidence="1">
    <location>
        <begin position="44"/>
        <end position="60"/>
    </location>
</feature>
<protein>
    <submittedName>
        <fullName evidence="3">IPT/TIG domain-containing protein</fullName>
    </submittedName>
</protein>
<evidence type="ECO:0000313" key="3">
    <source>
        <dbReference type="EMBL" id="MCS4558614.1"/>
    </source>
</evidence>
<keyword evidence="4" id="KW-1185">Reference proteome</keyword>
<feature type="signal peptide" evidence="2">
    <location>
        <begin position="1"/>
        <end position="25"/>
    </location>
</feature>
<dbReference type="InterPro" id="IPR013783">
    <property type="entry name" value="Ig-like_fold"/>
</dbReference>
<sequence>MKHKQYLVLLLAAVVVSASSNSALARTDTNKNSQNNTQVGTWENPDEDGDGIPDELDDFPFDPNRGRLPTIEEEEFNNNVGQANIVDSIPARISGVIDKEVDIDDFKFSISRAQVEAQKYISVVLYKDDPKFTPILTILDDNGSVVQSSQLAIDNTGRIGATIFFIPKNVGNYNVSVSDKYANGADSFTYTIDVFLDQDRDGVADEQELALGMDPELQDTDGDGILDGNEYHVFINQTERLLDADNDGIPNWLDDDSDGDGIPDRAEGTGNQDADLLPNFVDTDSDNDGINDSIDQLGVDTDSDHIANYADVDDDGDLLIDSNDPDPLTPLMLNSNVTLSATSFTTNNGDDLVNQAMAYLPLTISGKNLPKTEVFVVLNKRGNNGQLVNIKATPTDSNNLEIVIPDFANIALGGEEFDLFVVADGKRTNELRVKLLDNNTPMLYKLSPTNATPGDTITVTGEHFVSGTKINWGIKNIKLNVTSKYSANFAVPDDAVSGYAYLSNQYGESRYLNLWVGRPVALNITVPNEYLNLTGPFHVSFIEETYTNLTDIDGTDYRFEASSPDTVLVSNSDNVILLRAIIMPSDTSVALTLDSTIEAMALTGYLYNKTEQQIREARVKLPTIDAYQQLASYVRSGINDPEKTFAINNLDVAGLIYTIQKKLKSN</sequence>
<evidence type="ECO:0000256" key="1">
    <source>
        <dbReference type="SAM" id="MobiDB-lite"/>
    </source>
</evidence>
<dbReference type="EMBL" id="JAKOGG010000023">
    <property type="protein sequence ID" value="MCS4558614.1"/>
    <property type="molecule type" value="Genomic_DNA"/>
</dbReference>
<feature type="region of interest" description="Disordered" evidence="1">
    <location>
        <begin position="253"/>
        <end position="276"/>
    </location>
</feature>
<dbReference type="Gene3D" id="2.60.40.10">
    <property type="entry name" value="Immunoglobulins"/>
    <property type="match status" value="1"/>
</dbReference>
<reference evidence="3 4" key="1">
    <citation type="submission" date="2022-02" db="EMBL/GenBank/DDBJ databases">
        <authorList>
            <person name="Zhuang L."/>
        </authorList>
    </citation>
    <scope>NUCLEOTIDE SEQUENCE [LARGE SCALE GENOMIC DNA]</scope>
    <source>
        <strain evidence="3 4">C32</strain>
    </source>
</reference>